<sequence length="330" mass="36185">MTISHASIIQTYQSGVHVKANVQIVQLEYLVALARERHFGRAATACHISQPTLSVAIRRLERDLGVPIVLRGHRFEGFTIEGARVLSWAHRIIAERDELLADVERMRGRLNMTARIAAIPTSVSAIPLLTSRLLASHPAASVRVEALSSREIARRLADFEIDAGVTYLDEETPPGCRQTPLYQERYVLLAPQDSDVMAAQTVTWAQAATLPLCVLTPEMRNRRILDAYMAAAGVLLQPVLEADTVGAIYAHLDRAHLATIASHAWLYAFGVPTGLAVRPIAESRAGPTVGVITPARVPESPAADALHTAAAESEMWTVFDNLLRQFRTER</sequence>
<keyword evidence="3" id="KW-0238">DNA-binding</keyword>
<evidence type="ECO:0000256" key="1">
    <source>
        <dbReference type="ARBA" id="ARBA00009437"/>
    </source>
</evidence>
<comment type="similarity">
    <text evidence="1">Belongs to the LysR transcriptional regulatory family.</text>
</comment>
<evidence type="ECO:0000313" key="8">
    <source>
        <dbReference type="EMBL" id="OBY29828.1"/>
    </source>
</evidence>
<dbReference type="GO" id="GO:0003700">
    <property type="term" value="F:DNA-binding transcription factor activity"/>
    <property type="evidence" value="ECO:0007669"/>
    <property type="project" value="InterPro"/>
</dbReference>
<dbReference type="PANTHER" id="PTHR30419:SF31">
    <property type="entry name" value="BLR3139 PROTEIN"/>
    <property type="match status" value="1"/>
</dbReference>
<dbReference type="SUPFAM" id="SSF53850">
    <property type="entry name" value="Periplasmic binding protein-like II"/>
    <property type="match status" value="1"/>
</dbReference>
<dbReference type="STRING" id="354243.BST28_05950"/>
<keyword evidence="2" id="KW-0805">Transcription regulation</keyword>
<keyword evidence="4" id="KW-0804">Transcription</keyword>
<comment type="function">
    <text evidence="6">Required for the induction the katG gene for catalase. Involved in the response to hydrogen peroxide.</text>
</comment>
<dbReference type="PANTHER" id="PTHR30419">
    <property type="entry name" value="HTH-TYPE TRANSCRIPTIONAL REGULATOR YBHD"/>
    <property type="match status" value="1"/>
</dbReference>
<evidence type="ECO:0000256" key="4">
    <source>
        <dbReference type="ARBA" id="ARBA00023163"/>
    </source>
</evidence>
<dbReference type="PRINTS" id="PR00039">
    <property type="entry name" value="HTHLYSR"/>
</dbReference>
<dbReference type="InterPro" id="IPR036390">
    <property type="entry name" value="WH_DNA-bd_sf"/>
</dbReference>
<evidence type="ECO:0000313" key="10">
    <source>
        <dbReference type="Proteomes" id="UP000092668"/>
    </source>
</evidence>
<accession>A0A1B8SAP5</accession>
<comment type="caution">
    <text evidence="8">The sequence shown here is derived from an EMBL/GenBank/DDBJ whole genome shotgun (WGS) entry which is preliminary data.</text>
</comment>
<reference evidence="9 11" key="2">
    <citation type="submission" date="2017-02" db="EMBL/GenBank/DDBJ databases">
        <title>The new phylogeny of genus Mycobacterium.</title>
        <authorList>
            <person name="Tortoli E."/>
            <person name="Trovato A."/>
            <person name="Cirillo D.M."/>
        </authorList>
    </citation>
    <scope>NUCLEOTIDE SEQUENCE [LARGE SCALE GENOMIC DNA]</scope>
    <source>
        <strain evidence="9 11">DSM 45093</strain>
    </source>
</reference>
<evidence type="ECO:0000256" key="5">
    <source>
        <dbReference type="ARBA" id="ARBA00040885"/>
    </source>
</evidence>
<proteinExistence type="inferred from homology"/>
<dbReference type="PROSITE" id="PS50931">
    <property type="entry name" value="HTH_LYSR"/>
    <property type="match status" value="1"/>
</dbReference>
<dbReference type="Proteomes" id="UP000092668">
    <property type="component" value="Unassembled WGS sequence"/>
</dbReference>
<evidence type="ECO:0000256" key="6">
    <source>
        <dbReference type="ARBA" id="ARBA00056658"/>
    </source>
</evidence>
<organism evidence="8 10">
    <name type="scientific">Mycolicibacter kumamotonensis</name>
    <dbReference type="NCBI Taxonomy" id="354243"/>
    <lineage>
        <taxon>Bacteria</taxon>
        <taxon>Bacillati</taxon>
        <taxon>Actinomycetota</taxon>
        <taxon>Actinomycetes</taxon>
        <taxon>Mycobacteriales</taxon>
        <taxon>Mycobacteriaceae</taxon>
        <taxon>Mycolicibacter</taxon>
    </lineage>
</organism>
<evidence type="ECO:0000313" key="9">
    <source>
        <dbReference type="EMBL" id="ORA81537.1"/>
    </source>
</evidence>
<evidence type="ECO:0000256" key="3">
    <source>
        <dbReference type="ARBA" id="ARBA00023125"/>
    </source>
</evidence>
<dbReference type="Pfam" id="PF00126">
    <property type="entry name" value="HTH_1"/>
    <property type="match status" value="1"/>
</dbReference>
<evidence type="ECO:0000313" key="11">
    <source>
        <dbReference type="Proteomes" id="UP000192713"/>
    </source>
</evidence>
<dbReference type="FunFam" id="1.10.10.10:FF:000001">
    <property type="entry name" value="LysR family transcriptional regulator"/>
    <property type="match status" value="1"/>
</dbReference>
<dbReference type="InterPro" id="IPR036388">
    <property type="entry name" value="WH-like_DNA-bd_sf"/>
</dbReference>
<dbReference type="GO" id="GO:0003677">
    <property type="term" value="F:DNA binding"/>
    <property type="evidence" value="ECO:0007669"/>
    <property type="project" value="UniProtKB-KW"/>
</dbReference>
<protein>
    <recommendedName>
        <fullName evidence="5">Probable hydrogen peroxide-inducible genes activator</fullName>
    </recommendedName>
</protein>
<name>A0A1B8SAP5_9MYCO</name>
<dbReference type="CDD" id="cd05466">
    <property type="entry name" value="PBP2_LTTR_substrate"/>
    <property type="match status" value="1"/>
</dbReference>
<dbReference type="EMBL" id="LFOE01000048">
    <property type="protein sequence ID" value="OBY29828.1"/>
    <property type="molecule type" value="Genomic_DNA"/>
</dbReference>
<dbReference type="Pfam" id="PF03466">
    <property type="entry name" value="LysR_substrate"/>
    <property type="match status" value="1"/>
</dbReference>
<evidence type="ECO:0000259" key="7">
    <source>
        <dbReference type="PROSITE" id="PS50931"/>
    </source>
</evidence>
<dbReference type="PATRIC" id="fig|354243.3.peg.4312"/>
<dbReference type="Gene3D" id="3.40.190.290">
    <property type="match status" value="1"/>
</dbReference>
<evidence type="ECO:0000256" key="2">
    <source>
        <dbReference type="ARBA" id="ARBA00023015"/>
    </source>
</evidence>
<dbReference type="EMBL" id="MVHU01000006">
    <property type="protein sequence ID" value="ORA81537.1"/>
    <property type="molecule type" value="Genomic_DNA"/>
</dbReference>
<reference evidence="8 10" key="1">
    <citation type="submission" date="2015-06" db="EMBL/GenBank/DDBJ databases">
        <title>Genome sequence of Mycobacterium kumamotonense strain Roo.</title>
        <authorList>
            <person name="Greninger A.L."/>
            <person name="Cunningham G."/>
            <person name="Miller S."/>
        </authorList>
    </citation>
    <scope>NUCLEOTIDE SEQUENCE [LARGE SCALE GENOMIC DNA]</scope>
    <source>
        <strain evidence="8 10">Roo</strain>
    </source>
</reference>
<dbReference type="InterPro" id="IPR050950">
    <property type="entry name" value="HTH-type_LysR_regulators"/>
</dbReference>
<dbReference type="Gene3D" id="1.10.10.10">
    <property type="entry name" value="Winged helix-like DNA-binding domain superfamily/Winged helix DNA-binding domain"/>
    <property type="match status" value="1"/>
</dbReference>
<dbReference type="SUPFAM" id="SSF46785">
    <property type="entry name" value="Winged helix' DNA-binding domain"/>
    <property type="match status" value="1"/>
</dbReference>
<dbReference type="AlphaFoldDB" id="A0A1B8SAP5"/>
<keyword evidence="10" id="KW-1185">Reference proteome</keyword>
<dbReference type="Proteomes" id="UP000192713">
    <property type="component" value="Unassembled WGS sequence"/>
</dbReference>
<dbReference type="GO" id="GO:0005829">
    <property type="term" value="C:cytosol"/>
    <property type="evidence" value="ECO:0007669"/>
    <property type="project" value="TreeGrafter"/>
</dbReference>
<feature type="domain" description="HTH lysR-type" evidence="7">
    <location>
        <begin position="26"/>
        <end position="79"/>
    </location>
</feature>
<dbReference type="InterPro" id="IPR000847">
    <property type="entry name" value="LysR_HTH_N"/>
</dbReference>
<gene>
    <name evidence="8" type="ORF">ACT18_20895</name>
    <name evidence="9" type="ORF">BST28_05950</name>
</gene>
<dbReference type="InterPro" id="IPR005119">
    <property type="entry name" value="LysR_subst-bd"/>
</dbReference>